<keyword evidence="1 2" id="KW-0597">Phosphoprotein</keyword>
<dbReference type="EMBL" id="NVSR01000003">
    <property type="protein sequence ID" value="PCI30591.1"/>
    <property type="molecule type" value="Genomic_DNA"/>
</dbReference>
<protein>
    <submittedName>
        <fullName evidence="4">Response regulator</fullName>
    </submittedName>
</protein>
<evidence type="ECO:0000259" key="3">
    <source>
        <dbReference type="PROSITE" id="PS50110"/>
    </source>
</evidence>
<sequence length="130" mass="14862">MKFLIVDDNLQNSKLLQGMLHIYGESDIVLSGPEGIKAFQTAHQANNIYTIIFLDIMMPELDGLEVLALLRQFEEENHITKPVQVVMATSRSDTETILTSYEEGCQHYFLKPYDKLDLKELMALMGYYIG</sequence>
<dbReference type="InterPro" id="IPR001789">
    <property type="entry name" value="Sig_transdc_resp-reg_receiver"/>
</dbReference>
<dbReference type="Pfam" id="PF00072">
    <property type="entry name" value="Response_reg"/>
    <property type="match status" value="1"/>
</dbReference>
<dbReference type="PANTHER" id="PTHR43719">
    <property type="entry name" value="TWO-COMPONENT HISTIDINE KINASE"/>
    <property type="match status" value="1"/>
</dbReference>
<evidence type="ECO:0000256" key="1">
    <source>
        <dbReference type="ARBA" id="ARBA00022553"/>
    </source>
</evidence>
<comment type="caution">
    <text evidence="4">The sequence shown here is derived from an EMBL/GenBank/DDBJ whole genome shotgun (WGS) entry which is preliminary data.</text>
</comment>
<dbReference type="InterPro" id="IPR011006">
    <property type="entry name" value="CheY-like_superfamily"/>
</dbReference>
<dbReference type="PANTHER" id="PTHR43719:SF28">
    <property type="entry name" value="PEROXIDE STRESS-ACTIVATED HISTIDINE KINASE MAK1-RELATED"/>
    <property type="match status" value="1"/>
</dbReference>
<dbReference type="Proteomes" id="UP000218113">
    <property type="component" value="Unassembled WGS sequence"/>
</dbReference>
<feature type="domain" description="Response regulatory" evidence="3">
    <location>
        <begin position="2"/>
        <end position="126"/>
    </location>
</feature>
<dbReference type="AlphaFoldDB" id="A0A2A4TB57"/>
<reference evidence="5" key="1">
    <citation type="submission" date="2017-08" db="EMBL/GenBank/DDBJ databases">
        <title>A dynamic microbial community with high functional redundancy inhabits the cold, oxic subseafloor aquifer.</title>
        <authorList>
            <person name="Tully B.J."/>
            <person name="Wheat C.G."/>
            <person name="Glazer B.T."/>
            <person name="Huber J.A."/>
        </authorList>
    </citation>
    <scope>NUCLEOTIDE SEQUENCE [LARGE SCALE GENOMIC DNA]</scope>
</reference>
<dbReference type="Gene3D" id="3.40.50.2300">
    <property type="match status" value="1"/>
</dbReference>
<dbReference type="GO" id="GO:0000160">
    <property type="term" value="P:phosphorelay signal transduction system"/>
    <property type="evidence" value="ECO:0007669"/>
    <property type="project" value="InterPro"/>
</dbReference>
<dbReference type="PROSITE" id="PS50110">
    <property type="entry name" value="RESPONSE_REGULATORY"/>
    <property type="match status" value="1"/>
</dbReference>
<evidence type="ECO:0000313" key="4">
    <source>
        <dbReference type="EMBL" id="PCI30591.1"/>
    </source>
</evidence>
<dbReference type="InterPro" id="IPR050956">
    <property type="entry name" value="2C_system_His_kinase"/>
</dbReference>
<gene>
    <name evidence="4" type="ORF">COB67_01175</name>
</gene>
<accession>A0A2A4TB57</accession>
<dbReference type="CDD" id="cd17546">
    <property type="entry name" value="REC_hyHK_CKI1_RcsC-like"/>
    <property type="match status" value="1"/>
</dbReference>
<organism evidence="4 5">
    <name type="scientific">SAR324 cluster bacterium</name>
    <dbReference type="NCBI Taxonomy" id="2024889"/>
    <lineage>
        <taxon>Bacteria</taxon>
        <taxon>Deltaproteobacteria</taxon>
        <taxon>SAR324 cluster</taxon>
    </lineage>
</organism>
<dbReference type="SUPFAM" id="SSF52172">
    <property type="entry name" value="CheY-like"/>
    <property type="match status" value="1"/>
</dbReference>
<feature type="modified residue" description="4-aspartylphosphate" evidence="2">
    <location>
        <position position="55"/>
    </location>
</feature>
<evidence type="ECO:0000256" key="2">
    <source>
        <dbReference type="PROSITE-ProRule" id="PRU00169"/>
    </source>
</evidence>
<proteinExistence type="predicted"/>
<evidence type="ECO:0000313" key="5">
    <source>
        <dbReference type="Proteomes" id="UP000218113"/>
    </source>
</evidence>
<name>A0A2A4TB57_9DELT</name>
<dbReference type="SMART" id="SM00448">
    <property type="entry name" value="REC"/>
    <property type="match status" value="1"/>
</dbReference>